<dbReference type="InterPro" id="IPR036986">
    <property type="entry name" value="S4_RNA-bd_sf"/>
</dbReference>
<evidence type="ECO:0000256" key="6">
    <source>
        <dbReference type="ARBA" id="ARBA00023274"/>
    </source>
</evidence>
<dbReference type="RefSeq" id="YP_009059742.1">
    <property type="nucleotide sequence ID" value="NC_024945.1"/>
</dbReference>
<dbReference type="GO" id="GO:0042274">
    <property type="term" value="P:ribosomal small subunit biogenesis"/>
    <property type="evidence" value="ECO:0007669"/>
    <property type="project" value="TreeGrafter"/>
</dbReference>
<dbReference type="GO" id="GO:0006412">
    <property type="term" value="P:translation"/>
    <property type="evidence" value="ECO:0007669"/>
    <property type="project" value="UniProtKB-UniRule"/>
</dbReference>
<feature type="domain" description="Small ribosomal subunit protein uS4 N-terminal" evidence="12">
    <location>
        <begin position="3"/>
        <end position="90"/>
    </location>
</feature>
<evidence type="ECO:0000256" key="5">
    <source>
        <dbReference type="ARBA" id="ARBA00022980"/>
    </source>
</evidence>
<evidence type="ECO:0000259" key="12">
    <source>
        <dbReference type="SMART" id="SM01390"/>
    </source>
</evidence>
<comment type="subunit">
    <text evidence="8">Part of the 30S ribosomal subunit. Contacts protein S5. The interaction surface between S4 and S5 is involved in control of translational fidelity.</text>
</comment>
<sequence length="207" mass="24269">MSRYRGPRLKIINRLKTLPGLSKKTPNRIEQSGNKKHSKPPKPSKYPVCLKEKQRLRFNYGLTERQLLQYVRIARRANGSTGQVLLQLLEMRLDNIIFRLGMALTIPGARQLVNHRHILVNDRIVDIPSYRCKPQDLISIKDQQRSRNIINKNIDLSQRDKIWVPNHLNLLKKKSQYIGLVKKIIDSKRISLKINELLVVEYYSCRI</sequence>
<dbReference type="PROSITE" id="PS50889">
    <property type="entry name" value="S4"/>
    <property type="match status" value="1"/>
</dbReference>
<dbReference type="Pfam" id="PF00163">
    <property type="entry name" value="Ribosomal_S4"/>
    <property type="match status" value="1"/>
</dbReference>
<evidence type="ECO:0000256" key="10">
    <source>
        <dbReference type="SAM" id="MobiDB-lite"/>
    </source>
</evidence>
<evidence type="ECO:0000256" key="3">
    <source>
        <dbReference type="ARBA" id="ARBA00022730"/>
    </source>
</evidence>
<evidence type="ECO:0000256" key="8">
    <source>
        <dbReference type="HAMAP-Rule" id="MF_01306"/>
    </source>
</evidence>
<keyword evidence="2 14" id="KW-0934">Plastid</keyword>
<keyword evidence="6 8" id="KW-0687">Ribonucleoprotein</keyword>
<evidence type="ECO:0000256" key="1">
    <source>
        <dbReference type="ARBA" id="ARBA00007465"/>
    </source>
</evidence>
<comment type="similarity">
    <text evidence="1 8 9">Belongs to the universal ribosomal protein uS4 family.</text>
</comment>
<reference evidence="14" key="1">
    <citation type="journal article" date="2014" name="Genome Biol. Evol.">
        <title>Ancient nuclear plastid DNA in the yew family (taxaceae).</title>
        <authorList>
            <person name="Hsu C.-Y."/>
            <person name="Wu C.-S."/>
            <person name="Chaw S.-M."/>
        </authorList>
    </citation>
    <scope>NUCLEOTIDE SEQUENCE</scope>
</reference>
<protein>
    <recommendedName>
        <fullName evidence="7 8">Small ribosomal subunit protein uS4c</fullName>
    </recommendedName>
</protein>
<feature type="domain" description="RNA-binding S4" evidence="11">
    <location>
        <begin position="91"/>
        <end position="155"/>
    </location>
</feature>
<comment type="function">
    <text evidence="8">One of the primary rRNA binding proteins, it binds directly to 16S rRNA where it nucleates assembly of the body of the 30S subunit.</text>
</comment>
<organism evidence="14">
    <name type="scientific">Amentotaxus formosana</name>
    <dbReference type="NCBI Taxonomy" id="50176"/>
    <lineage>
        <taxon>Eukaryota</taxon>
        <taxon>Viridiplantae</taxon>
        <taxon>Streptophyta</taxon>
        <taxon>Embryophyta</taxon>
        <taxon>Tracheophyta</taxon>
        <taxon>Spermatophyta</taxon>
        <taxon>Pinopsida</taxon>
        <taxon>Pinidae</taxon>
        <taxon>Conifers II</taxon>
        <taxon>Cupressales</taxon>
        <taxon>Taxaceae</taxon>
        <taxon>Amentotaxus</taxon>
    </lineage>
</organism>
<dbReference type="InterPro" id="IPR022801">
    <property type="entry name" value="Ribosomal_uS4"/>
</dbReference>
<dbReference type="GO" id="GO:0015935">
    <property type="term" value="C:small ribosomal subunit"/>
    <property type="evidence" value="ECO:0007669"/>
    <property type="project" value="InterPro"/>
</dbReference>
<evidence type="ECO:0000256" key="9">
    <source>
        <dbReference type="RuleBase" id="RU003699"/>
    </source>
</evidence>
<dbReference type="Pfam" id="PF01479">
    <property type="entry name" value="S4"/>
    <property type="match status" value="1"/>
</dbReference>
<evidence type="ECO:0000313" key="14">
    <source>
        <dbReference type="EMBL" id="BAP47732.1"/>
    </source>
</evidence>
<evidence type="ECO:0000313" key="13">
    <source>
        <dbReference type="EMBL" id="BAP47706.1"/>
    </source>
</evidence>
<dbReference type="PANTHER" id="PTHR11831">
    <property type="entry name" value="30S 40S RIBOSOMAL PROTEIN"/>
    <property type="match status" value="1"/>
</dbReference>
<dbReference type="SMART" id="SM01390">
    <property type="entry name" value="Ribosomal_S4"/>
    <property type="match status" value="1"/>
</dbReference>
<keyword evidence="3 8" id="KW-0699">rRNA-binding</keyword>
<dbReference type="SUPFAM" id="SSF55174">
    <property type="entry name" value="Alpha-L RNA-binding motif"/>
    <property type="match status" value="1"/>
</dbReference>
<dbReference type="Gene3D" id="3.10.290.10">
    <property type="entry name" value="RNA-binding S4 domain"/>
    <property type="match status" value="1"/>
</dbReference>
<evidence type="ECO:0000259" key="11">
    <source>
        <dbReference type="SMART" id="SM00363"/>
    </source>
</evidence>
<name>A0A090A186_9CONI</name>
<keyword evidence="4 8" id="KW-0694">RNA-binding</keyword>
<dbReference type="FunFam" id="1.10.1050.10:FF:000002">
    <property type="entry name" value="30S ribosomal protein S4, chloroplastic"/>
    <property type="match status" value="1"/>
</dbReference>
<dbReference type="CDD" id="cd00165">
    <property type="entry name" value="S4"/>
    <property type="match status" value="1"/>
</dbReference>
<keyword evidence="5 8" id="KW-0689">Ribosomal protein</keyword>
<dbReference type="InterPro" id="IPR001912">
    <property type="entry name" value="Ribosomal_uS4_N"/>
</dbReference>
<geneLocation type="chloroplast" evidence="14"/>
<dbReference type="GO" id="GO:0009507">
    <property type="term" value="C:chloroplast"/>
    <property type="evidence" value="ECO:0007669"/>
    <property type="project" value="UniProtKB-SubCell"/>
</dbReference>
<comment type="subcellular location">
    <subcellularLocation>
        <location evidence="8">Plastid</location>
        <location evidence="8">Chloroplast</location>
    </subcellularLocation>
</comment>
<dbReference type="PROSITE" id="PS00632">
    <property type="entry name" value="RIBOSOMAL_S4"/>
    <property type="match status" value="1"/>
</dbReference>
<accession>A0A090A186</accession>
<dbReference type="InterPro" id="IPR002942">
    <property type="entry name" value="S4_RNA-bd"/>
</dbReference>
<reference evidence="14" key="2">
    <citation type="submission" date="2014-04" db="EMBL/GenBank/DDBJ databases">
        <authorList>
            <person name="Hsu CY."/>
            <person name="Wu CS."/>
            <person name="Chaw SM."/>
        </authorList>
    </citation>
    <scope>NUCLEOTIDE SEQUENCE</scope>
</reference>
<dbReference type="GO" id="GO:0019843">
    <property type="term" value="F:rRNA binding"/>
    <property type="evidence" value="ECO:0007669"/>
    <property type="project" value="UniProtKB-UniRule"/>
</dbReference>
<dbReference type="AlphaFoldDB" id="A0A090A186"/>
<dbReference type="SMART" id="SM00363">
    <property type="entry name" value="S4"/>
    <property type="match status" value="1"/>
</dbReference>
<dbReference type="PANTHER" id="PTHR11831:SF4">
    <property type="entry name" value="SMALL RIBOSOMAL SUBUNIT PROTEIN US4M"/>
    <property type="match status" value="1"/>
</dbReference>
<evidence type="ECO:0000256" key="2">
    <source>
        <dbReference type="ARBA" id="ARBA00022640"/>
    </source>
</evidence>
<reference evidence="13" key="3">
    <citation type="submission" date="2014-05" db="EMBL/GenBank/DDBJ databases">
        <authorList>
            <person name="Hsu C.Y."/>
            <person name="Wu C.S."/>
            <person name="Chaw S.M."/>
        </authorList>
    </citation>
    <scope>NUCLEOTIDE SEQUENCE</scope>
</reference>
<dbReference type="NCBIfam" id="TIGR01017">
    <property type="entry name" value="rpsD_bact"/>
    <property type="match status" value="1"/>
</dbReference>
<evidence type="ECO:0000256" key="7">
    <source>
        <dbReference type="ARBA" id="ARBA00035158"/>
    </source>
</evidence>
<dbReference type="GO" id="GO:0003735">
    <property type="term" value="F:structural constituent of ribosome"/>
    <property type="evidence" value="ECO:0007669"/>
    <property type="project" value="InterPro"/>
</dbReference>
<proteinExistence type="inferred from homology"/>
<dbReference type="HAMAP" id="MF_01306_B">
    <property type="entry name" value="Ribosomal_uS4_B"/>
    <property type="match status" value="1"/>
</dbReference>
<dbReference type="NCBIfam" id="NF003717">
    <property type="entry name" value="PRK05327.1"/>
    <property type="match status" value="1"/>
</dbReference>
<dbReference type="Gene3D" id="1.10.1050.10">
    <property type="entry name" value="Ribosomal Protein S4 Delta 41, Chain A, domain 1"/>
    <property type="match status" value="1"/>
</dbReference>
<keyword evidence="14" id="KW-0150">Chloroplast</keyword>
<dbReference type="EMBL" id="AB936749">
    <property type="protein sequence ID" value="BAP47706.1"/>
    <property type="molecule type" value="Genomic_DNA"/>
</dbReference>
<dbReference type="InterPro" id="IPR018079">
    <property type="entry name" value="Ribosomal_uS4_CS"/>
</dbReference>
<gene>
    <name evidence="8 14" type="primary">rps4</name>
</gene>
<comment type="function">
    <text evidence="8">With S5 and S12 plays an important role in translational accuracy.</text>
</comment>
<feature type="region of interest" description="Disordered" evidence="10">
    <location>
        <begin position="15"/>
        <end position="45"/>
    </location>
</feature>
<evidence type="ECO:0000256" key="4">
    <source>
        <dbReference type="ARBA" id="ARBA00022884"/>
    </source>
</evidence>
<dbReference type="GeneID" id="20466346"/>
<dbReference type="FunFam" id="3.10.290.10:FF:000081">
    <property type="entry name" value="30S ribosomal protein S4, chloroplastic"/>
    <property type="match status" value="1"/>
</dbReference>
<dbReference type="EMBL" id="AP014574">
    <property type="protein sequence ID" value="BAP47732.1"/>
    <property type="molecule type" value="Genomic_DNA"/>
</dbReference>
<dbReference type="InterPro" id="IPR005709">
    <property type="entry name" value="Ribosomal_uS4_bac-type"/>
</dbReference>